<sequence length="171" mass="18422">MVPSTVAATASLMPTSATSPSPPISCPVVTAVLFIAPTPSCGPLFSVFSFKFFLKPSWEGAGWWRVDLSKVRPQPLVRSSQGTKPIKLLSQLCHRCPGSQATHPHPGGGHHFPIANLALKLANVLSRQLNFSTVRHVQVLKPHKGIGIPCARRRSLNVYVVHHSIAAKDPS</sequence>
<keyword evidence="2" id="KW-1185">Reference proteome</keyword>
<gene>
    <name evidence="1" type="ORF">E2C01_014678</name>
</gene>
<organism evidence="1 2">
    <name type="scientific">Portunus trituberculatus</name>
    <name type="common">Swimming crab</name>
    <name type="synonym">Neptunus trituberculatus</name>
    <dbReference type="NCBI Taxonomy" id="210409"/>
    <lineage>
        <taxon>Eukaryota</taxon>
        <taxon>Metazoa</taxon>
        <taxon>Ecdysozoa</taxon>
        <taxon>Arthropoda</taxon>
        <taxon>Crustacea</taxon>
        <taxon>Multicrustacea</taxon>
        <taxon>Malacostraca</taxon>
        <taxon>Eumalacostraca</taxon>
        <taxon>Eucarida</taxon>
        <taxon>Decapoda</taxon>
        <taxon>Pleocyemata</taxon>
        <taxon>Brachyura</taxon>
        <taxon>Eubrachyura</taxon>
        <taxon>Portunoidea</taxon>
        <taxon>Portunidae</taxon>
        <taxon>Portuninae</taxon>
        <taxon>Portunus</taxon>
    </lineage>
</organism>
<dbReference type="Proteomes" id="UP000324222">
    <property type="component" value="Unassembled WGS sequence"/>
</dbReference>
<evidence type="ECO:0000313" key="1">
    <source>
        <dbReference type="EMBL" id="MPC21687.1"/>
    </source>
</evidence>
<protein>
    <submittedName>
        <fullName evidence="1">Uncharacterized protein</fullName>
    </submittedName>
</protein>
<reference evidence="1 2" key="1">
    <citation type="submission" date="2019-05" db="EMBL/GenBank/DDBJ databases">
        <title>Another draft genome of Portunus trituberculatus and its Hox gene families provides insights of decapod evolution.</title>
        <authorList>
            <person name="Jeong J.-H."/>
            <person name="Song I."/>
            <person name="Kim S."/>
            <person name="Choi T."/>
            <person name="Kim D."/>
            <person name="Ryu S."/>
            <person name="Kim W."/>
        </authorList>
    </citation>
    <scope>NUCLEOTIDE SEQUENCE [LARGE SCALE GENOMIC DNA]</scope>
    <source>
        <tissue evidence="1">Muscle</tissue>
    </source>
</reference>
<proteinExistence type="predicted"/>
<name>A0A5B7DKR0_PORTR</name>
<dbReference type="AlphaFoldDB" id="A0A5B7DKR0"/>
<evidence type="ECO:0000313" key="2">
    <source>
        <dbReference type="Proteomes" id="UP000324222"/>
    </source>
</evidence>
<dbReference type="EMBL" id="VSRR010001004">
    <property type="protein sequence ID" value="MPC21687.1"/>
    <property type="molecule type" value="Genomic_DNA"/>
</dbReference>
<accession>A0A5B7DKR0</accession>
<comment type="caution">
    <text evidence="1">The sequence shown here is derived from an EMBL/GenBank/DDBJ whole genome shotgun (WGS) entry which is preliminary data.</text>
</comment>